<accession>A0A3N4R8Q0</accession>
<feature type="region of interest" description="Disordered" evidence="1">
    <location>
        <begin position="1"/>
        <end position="23"/>
    </location>
</feature>
<feature type="compositionally biased region" description="Pro residues" evidence="1">
    <location>
        <begin position="1"/>
        <end position="14"/>
    </location>
</feature>
<comment type="caution">
    <text evidence="3">The sequence shown here is derived from an EMBL/GenBank/DDBJ whole genome shotgun (WGS) entry which is preliminary data.</text>
</comment>
<proteinExistence type="predicted"/>
<evidence type="ECO:0000313" key="2">
    <source>
        <dbReference type="EMBL" id="RPE27215.1"/>
    </source>
</evidence>
<feature type="region of interest" description="Disordered" evidence="1">
    <location>
        <begin position="38"/>
        <end position="67"/>
    </location>
</feature>
<dbReference type="EMBL" id="RKQG01000004">
    <property type="protein sequence ID" value="RPE27345.1"/>
    <property type="molecule type" value="Genomic_DNA"/>
</dbReference>
<organism evidence="3 4">
    <name type="scientific">Kitasatospora cineracea</name>
    <dbReference type="NCBI Taxonomy" id="88074"/>
    <lineage>
        <taxon>Bacteria</taxon>
        <taxon>Bacillati</taxon>
        <taxon>Actinomycetota</taxon>
        <taxon>Actinomycetes</taxon>
        <taxon>Kitasatosporales</taxon>
        <taxon>Streptomycetaceae</taxon>
        <taxon>Kitasatospora</taxon>
    </lineage>
</organism>
<dbReference type="Proteomes" id="UP000266906">
    <property type="component" value="Unassembled WGS sequence"/>
</dbReference>
<sequence length="67" mass="7324">MNPDTPGPRQPQPAPGSHSTGCRQWLTTRHCGRPARLYPAGWRCPQHSPATQAGTEEPPSTPMEPPR</sequence>
<evidence type="ECO:0000313" key="3">
    <source>
        <dbReference type="EMBL" id="RPE27345.1"/>
    </source>
</evidence>
<dbReference type="EMBL" id="RKQG01000004">
    <property type="protein sequence ID" value="RPE27215.1"/>
    <property type="molecule type" value="Genomic_DNA"/>
</dbReference>
<dbReference type="AlphaFoldDB" id="A0A3N4R8Q0"/>
<evidence type="ECO:0000256" key="1">
    <source>
        <dbReference type="SAM" id="MobiDB-lite"/>
    </source>
</evidence>
<protein>
    <submittedName>
        <fullName evidence="3">Uncharacterized protein</fullName>
    </submittedName>
</protein>
<name>A0A3N4R8Q0_9ACTN</name>
<reference evidence="3 4" key="1">
    <citation type="submission" date="2018-11" db="EMBL/GenBank/DDBJ databases">
        <title>Sequencing the genomes of 1000 actinobacteria strains.</title>
        <authorList>
            <person name="Klenk H.-P."/>
        </authorList>
    </citation>
    <scope>NUCLEOTIDE SEQUENCE [LARGE SCALE GENOMIC DNA]</scope>
    <source>
        <strain evidence="3 4">DSM 44781</strain>
    </source>
</reference>
<keyword evidence="4" id="KW-1185">Reference proteome</keyword>
<evidence type="ECO:0000313" key="4">
    <source>
        <dbReference type="Proteomes" id="UP000266906"/>
    </source>
</evidence>
<gene>
    <name evidence="2" type="ORF">EDD38_7359</name>
    <name evidence="3" type="ORF">EDD38_7490</name>
</gene>